<proteinExistence type="predicted"/>
<evidence type="ECO:0000313" key="2">
    <source>
        <dbReference type="Proteomes" id="UP000646827"/>
    </source>
</evidence>
<name>A0A8H7VF18_9FUNG</name>
<reference evidence="1 2" key="1">
    <citation type="submission" date="2020-12" db="EMBL/GenBank/DDBJ databases">
        <title>Metabolic potential, ecology and presence of endohyphal bacteria is reflected in genomic diversity of Mucoromycotina.</title>
        <authorList>
            <person name="Muszewska A."/>
            <person name="Okrasinska A."/>
            <person name="Steczkiewicz K."/>
            <person name="Drgas O."/>
            <person name="Orlowska M."/>
            <person name="Perlinska-Lenart U."/>
            <person name="Aleksandrzak-Piekarczyk T."/>
            <person name="Szatraj K."/>
            <person name="Zielenkiewicz U."/>
            <person name="Pilsyk S."/>
            <person name="Malc E."/>
            <person name="Mieczkowski P."/>
            <person name="Kruszewska J.S."/>
            <person name="Biernat P."/>
            <person name="Pawlowska J."/>
        </authorList>
    </citation>
    <scope>NUCLEOTIDE SEQUENCE [LARGE SCALE GENOMIC DNA]</scope>
    <source>
        <strain evidence="1 2">CBS 142.35</strain>
    </source>
</reference>
<gene>
    <name evidence="1" type="ORF">INT45_001813</name>
</gene>
<organism evidence="1 2">
    <name type="scientific">Circinella minor</name>
    <dbReference type="NCBI Taxonomy" id="1195481"/>
    <lineage>
        <taxon>Eukaryota</taxon>
        <taxon>Fungi</taxon>
        <taxon>Fungi incertae sedis</taxon>
        <taxon>Mucoromycota</taxon>
        <taxon>Mucoromycotina</taxon>
        <taxon>Mucoromycetes</taxon>
        <taxon>Mucorales</taxon>
        <taxon>Lichtheimiaceae</taxon>
        <taxon>Circinella</taxon>
    </lineage>
</organism>
<dbReference type="OrthoDB" id="2417391at2759"/>
<dbReference type="EMBL" id="JAEPRB010000397">
    <property type="protein sequence ID" value="KAG2216487.1"/>
    <property type="molecule type" value="Genomic_DNA"/>
</dbReference>
<dbReference type="Proteomes" id="UP000646827">
    <property type="component" value="Unassembled WGS sequence"/>
</dbReference>
<accession>A0A8H7VF18</accession>
<dbReference type="AlphaFoldDB" id="A0A8H7VF18"/>
<evidence type="ECO:0000313" key="1">
    <source>
        <dbReference type="EMBL" id="KAG2216487.1"/>
    </source>
</evidence>
<protein>
    <submittedName>
        <fullName evidence="1">Uncharacterized protein</fullName>
    </submittedName>
</protein>
<sequence length="679" mass="77788">MPQLQSYEQKSYKLFCWAQDNNVSRDSYDELISLFNKWIIQDDFGKKPLLSPKTSENRLGKLFQLDETVYRICLKRCHLFPQGSYDECSCGEQQFKSNGKPVETMSYFPLGRQLSNLIADKETCEMIQDVHEPEPRQMNDIFDVLVAIIPGDHNGDLFSFLTPLLNELCILEDGGLKVICEDGLFNFKVHLLLASGDIIGVQELIHHKGHNSDYGCRQCHIKTVREIGPAGKGYGRYYTGTNNMSTARKDDEFKNGDKDFGIVKKNEFATLKSFHGYSFFGLDELHLIGSNVTKRLWDMILGQYGDLDTTIKLRSSACSAIGKVITESNATIPSGIFEGSFRDVSRKAGHMRSVDWIMLLQCIVPTLVFEQLAETYGAYSEQVEALMSLVIGCTLALQWKIYANDVSAIQKHLQIWHMHMKNKISSNLYTVNFHYLRHIHDIIQKLSPLRGYSTRSAERAIGMLLQVHIRFTTAMIKRVYLMDELETVLEDGDAYSLDEYPDIELWDWKVMQLEDFDHLNIERYIRQYWHNQFDDDRALGATLELEIKVGKDLFKDSTRFICNEYSSVAKKSDTIIKMRLPIRGGGEATFFGELILFFTHRFRDAQPPVTPGSIQERFEGISQSDEEMAVIESTETMEGVEEEGILDERPLCLVKLFGNLKMTDYGTKERKKKGLPYGP</sequence>
<comment type="caution">
    <text evidence="1">The sequence shown here is derived from an EMBL/GenBank/DDBJ whole genome shotgun (WGS) entry which is preliminary data.</text>
</comment>
<keyword evidence="2" id="KW-1185">Reference proteome</keyword>